<protein>
    <submittedName>
        <fullName evidence="1">Uncharacterized protein</fullName>
    </submittedName>
</protein>
<evidence type="ECO:0000313" key="2">
    <source>
        <dbReference type="Proteomes" id="UP001359559"/>
    </source>
</evidence>
<reference evidence="1 2" key="1">
    <citation type="submission" date="2024-01" db="EMBL/GenBank/DDBJ databases">
        <title>The genomes of 5 underutilized Papilionoideae crops provide insights into root nodulation and disease resistance.</title>
        <authorList>
            <person name="Yuan L."/>
        </authorList>
    </citation>
    <scope>NUCLEOTIDE SEQUENCE [LARGE SCALE GENOMIC DNA]</scope>
    <source>
        <strain evidence="1">LY-2023</strain>
        <tissue evidence="1">Leaf</tissue>
    </source>
</reference>
<dbReference type="Proteomes" id="UP001359559">
    <property type="component" value="Unassembled WGS sequence"/>
</dbReference>
<name>A0AAN9F493_CLITE</name>
<dbReference type="AlphaFoldDB" id="A0AAN9F493"/>
<proteinExistence type="predicted"/>
<accession>A0AAN9F493</accession>
<keyword evidence="2" id="KW-1185">Reference proteome</keyword>
<dbReference type="EMBL" id="JAYKXN010000008">
    <property type="protein sequence ID" value="KAK7264948.1"/>
    <property type="molecule type" value="Genomic_DNA"/>
</dbReference>
<sequence>MILLLPLVDVDVFSFETTSALKPRLSEYELAQKDENRELRVEYLDGDSGANAESSEKVAVLWWSLRSSDEQTLRR</sequence>
<evidence type="ECO:0000313" key="1">
    <source>
        <dbReference type="EMBL" id="KAK7264948.1"/>
    </source>
</evidence>
<comment type="caution">
    <text evidence="1">The sequence shown here is derived from an EMBL/GenBank/DDBJ whole genome shotgun (WGS) entry which is preliminary data.</text>
</comment>
<organism evidence="1 2">
    <name type="scientific">Clitoria ternatea</name>
    <name type="common">Butterfly pea</name>
    <dbReference type="NCBI Taxonomy" id="43366"/>
    <lineage>
        <taxon>Eukaryota</taxon>
        <taxon>Viridiplantae</taxon>
        <taxon>Streptophyta</taxon>
        <taxon>Embryophyta</taxon>
        <taxon>Tracheophyta</taxon>
        <taxon>Spermatophyta</taxon>
        <taxon>Magnoliopsida</taxon>
        <taxon>eudicotyledons</taxon>
        <taxon>Gunneridae</taxon>
        <taxon>Pentapetalae</taxon>
        <taxon>rosids</taxon>
        <taxon>fabids</taxon>
        <taxon>Fabales</taxon>
        <taxon>Fabaceae</taxon>
        <taxon>Papilionoideae</taxon>
        <taxon>50 kb inversion clade</taxon>
        <taxon>NPAAA clade</taxon>
        <taxon>indigoferoid/millettioid clade</taxon>
        <taxon>Phaseoleae</taxon>
        <taxon>Clitoria</taxon>
    </lineage>
</organism>
<gene>
    <name evidence="1" type="ORF">RJT34_32562</name>
</gene>